<gene>
    <name evidence="1" type="ORF">MSTO_43340</name>
</gene>
<name>A0A7I7QCY6_9MYCO</name>
<dbReference type="KEGG" id="msto:MSTO_43340"/>
<dbReference type="Proteomes" id="UP000467130">
    <property type="component" value="Chromosome"/>
</dbReference>
<protein>
    <submittedName>
        <fullName evidence="1">Uncharacterized protein</fullName>
    </submittedName>
</protein>
<proteinExistence type="predicted"/>
<evidence type="ECO:0000313" key="1">
    <source>
        <dbReference type="EMBL" id="BBY24129.1"/>
    </source>
</evidence>
<reference evidence="1 2" key="1">
    <citation type="journal article" date="2019" name="Emerg. Microbes Infect.">
        <title>Comprehensive subspecies identification of 175 nontuberculous mycobacteria species based on 7547 genomic profiles.</title>
        <authorList>
            <person name="Matsumoto Y."/>
            <person name="Kinjo T."/>
            <person name="Motooka D."/>
            <person name="Nabeya D."/>
            <person name="Jung N."/>
            <person name="Uechi K."/>
            <person name="Horii T."/>
            <person name="Iida T."/>
            <person name="Fujita J."/>
            <person name="Nakamura S."/>
        </authorList>
    </citation>
    <scope>NUCLEOTIDE SEQUENCE [LARGE SCALE GENOMIC DNA]</scope>
    <source>
        <strain evidence="1 2">JCM 17783</strain>
    </source>
</reference>
<keyword evidence="2" id="KW-1185">Reference proteome</keyword>
<accession>A0A7I7QCY6</accession>
<evidence type="ECO:0000313" key="2">
    <source>
        <dbReference type="Proteomes" id="UP000467130"/>
    </source>
</evidence>
<organism evidence="1 2">
    <name type="scientific">Mycobacterium stomatepiae</name>
    <dbReference type="NCBI Taxonomy" id="470076"/>
    <lineage>
        <taxon>Bacteria</taxon>
        <taxon>Bacillati</taxon>
        <taxon>Actinomycetota</taxon>
        <taxon>Actinomycetes</taxon>
        <taxon>Mycobacteriales</taxon>
        <taxon>Mycobacteriaceae</taxon>
        <taxon>Mycobacterium</taxon>
        <taxon>Mycobacterium simiae complex</taxon>
    </lineage>
</organism>
<sequence length="176" mass="19695">MLGETWKDQYRRLQRQYGLVRLAADSSGPHNELVHAEEYARDIFYHFCCDAFHLRDWIGASRLADKTKDDLSQLLNRKGTGSSNALSICADIANGSKHLRLTHDSYITGGKRGHARVIAQERGSRLPLTLPFRIGGGNFFTIAGVRGARVDGLDIANNAIADWNAWLKAHRVRLPK</sequence>
<dbReference type="AlphaFoldDB" id="A0A7I7QCY6"/>
<dbReference type="EMBL" id="AP022587">
    <property type="protein sequence ID" value="BBY24129.1"/>
    <property type="molecule type" value="Genomic_DNA"/>
</dbReference>